<dbReference type="Proteomes" id="UP000542342">
    <property type="component" value="Unassembled WGS sequence"/>
</dbReference>
<keyword evidence="2 4" id="KW-0813">Transport</keyword>
<sequence length="337" mass="38087">MFPPAMRSWTWLWNRLARLLGVVAMMATAGGCSGGSEVWPADHPGPKVVASFAPLYCFALNVAGEDAVVRPLMTTSGPHHFNPTDKDARLLRQADLFLINGLGLEGDRPEKLRQASNNSRLQVVDVSNRIPPAMLCEGSCCHHEEGAEEEEHSHEHGHDPHVWLSPEYAIWQVEVIRDALIERDPAHAEAYRRRAQEYITRLRQLTDYGRTLLQDKKDRQLVTFHESLAYFAKTFQLNVVGVVQKNPGVEPSDKQLKKLIALCADEKRPVRVISVEPQYSNSHSGHELVKELQRRGVPEPVLVEIDTLETAPLHDLTPDWYERRMRANLEALAKALR</sequence>
<evidence type="ECO:0000256" key="3">
    <source>
        <dbReference type="ARBA" id="ARBA00022729"/>
    </source>
</evidence>
<dbReference type="SUPFAM" id="SSF53807">
    <property type="entry name" value="Helical backbone' metal receptor"/>
    <property type="match status" value="1"/>
</dbReference>
<dbReference type="PRINTS" id="PR00690">
    <property type="entry name" value="ADHESNFAMILY"/>
</dbReference>
<dbReference type="GO" id="GO:0030001">
    <property type="term" value="P:metal ion transport"/>
    <property type="evidence" value="ECO:0007669"/>
    <property type="project" value="InterPro"/>
</dbReference>
<dbReference type="InterPro" id="IPR050492">
    <property type="entry name" value="Bact_metal-bind_prot9"/>
</dbReference>
<dbReference type="InterPro" id="IPR006128">
    <property type="entry name" value="Lipoprotein_PsaA-like"/>
</dbReference>
<evidence type="ECO:0000313" key="5">
    <source>
        <dbReference type="EMBL" id="MBA2225468.1"/>
    </source>
</evidence>
<dbReference type="Pfam" id="PF01297">
    <property type="entry name" value="ZnuA"/>
    <property type="match status" value="1"/>
</dbReference>
<dbReference type="InterPro" id="IPR006127">
    <property type="entry name" value="ZnuA-like"/>
</dbReference>
<reference evidence="5 6" key="1">
    <citation type="submission" date="2020-07" db="EMBL/GenBank/DDBJ databases">
        <title>Thermogemmata thermophila gen. nov., sp. nov., a novel moderate thermophilic planctomycete from a Kamchatka hot spring.</title>
        <authorList>
            <person name="Elcheninov A.G."/>
            <person name="Podosokorskaya O.A."/>
            <person name="Kovaleva O.L."/>
            <person name="Novikov A."/>
            <person name="Bonch-Osmolovskaya E.A."/>
            <person name="Toshchakov S.V."/>
            <person name="Kublanov I.V."/>
        </authorList>
    </citation>
    <scope>NUCLEOTIDE SEQUENCE [LARGE SCALE GENOMIC DNA]</scope>
    <source>
        <strain evidence="5 6">2918</strain>
    </source>
</reference>
<comment type="similarity">
    <text evidence="1 4">Belongs to the bacterial solute-binding protein 9 family.</text>
</comment>
<dbReference type="PROSITE" id="PS51257">
    <property type="entry name" value="PROKAR_LIPOPROTEIN"/>
    <property type="match status" value="1"/>
</dbReference>
<evidence type="ECO:0000313" key="6">
    <source>
        <dbReference type="Proteomes" id="UP000542342"/>
    </source>
</evidence>
<evidence type="ECO:0000256" key="2">
    <source>
        <dbReference type="ARBA" id="ARBA00022448"/>
    </source>
</evidence>
<evidence type="ECO:0000256" key="4">
    <source>
        <dbReference type="RuleBase" id="RU003512"/>
    </source>
</evidence>
<accession>A0A7V9AAX4</accession>
<name>A0A7V9AAX4_9BACT</name>
<protein>
    <submittedName>
        <fullName evidence="5">Zinc ABC transporter substrate-binding protein</fullName>
    </submittedName>
</protein>
<dbReference type="RefSeq" id="WP_194536891.1">
    <property type="nucleotide sequence ID" value="NZ_JACEFB010000002.1"/>
</dbReference>
<dbReference type="PANTHER" id="PTHR42953">
    <property type="entry name" value="HIGH-AFFINITY ZINC UPTAKE SYSTEM PROTEIN ZNUA-RELATED"/>
    <property type="match status" value="1"/>
</dbReference>
<dbReference type="GO" id="GO:0046872">
    <property type="term" value="F:metal ion binding"/>
    <property type="evidence" value="ECO:0007669"/>
    <property type="project" value="InterPro"/>
</dbReference>
<dbReference type="GO" id="GO:0007155">
    <property type="term" value="P:cell adhesion"/>
    <property type="evidence" value="ECO:0007669"/>
    <property type="project" value="InterPro"/>
</dbReference>
<dbReference type="EMBL" id="JACEFB010000002">
    <property type="protein sequence ID" value="MBA2225468.1"/>
    <property type="molecule type" value="Genomic_DNA"/>
</dbReference>
<dbReference type="PANTHER" id="PTHR42953:SF3">
    <property type="entry name" value="HIGH-AFFINITY ZINC UPTAKE SYSTEM PROTEIN ZNUA"/>
    <property type="match status" value="1"/>
</dbReference>
<dbReference type="AlphaFoldDB" id="A0A7V9AAX4"/>
<comment type="caution">
    <text evidence="5">The sequence shown here is derived from an EMBL/GenBank/DDBJ whole genome shotgun (WGS) entry which is preliminary data.</text>
</comment>
<keyword evidence="6" id="KW-1185">Reference proteome</keyword>
<evidence type="ECO:0000256" key="1">
    <source>
        <dbReference type="ARBA" id="ARBA00011028"/>
    </source>
</evidence>
<organism evidence="5 6">
    <name type="scientific">Thermogemmata fonticola</name>
    <dbReference type="NCBI Taxonomy" id="2755323"/>
    <lineage>
        <taxon>Bacteria</taxon>
        <taxon>Pseudomonadati</taxon>
        <taxon>Planctomycetota</taxon>
        <taxon>Planctomycetia</taxon>
        <taxon>Gemmatales</taxon>
        <taxon>Gemmataceae</taxon>
        <taxon>Thermogemmata</taxon>
    </lineage>
</organism>
<dbReference type="Gene3D" id="3.40.50.1980">
    <property type="entry name" value="Nitrogenase molybdenum iron protein domain"/>
    <property type="match status" value="2"/>
</dbReference>
<keyword evidence="3" id="KW-0732">Signal</keyword>
<gene>
    <name evidence="5" type="ORF">H0921_04745</name>
</gene>
<proteinExistence type="inferred from homology"/>